<evidence type="ECO:0000313" key="4">
    <source>
        <dbReference type="EMBL" id="KAF2122126.1"/>
    </source>
</evidence>
<dbReference type="GO" id="GO:0008270">
    <property type="term" value="F:zinc ion binding"/>
    <property type="evidence" value="ECO:0007669"/>
    <property type="project" value="UniProtKB-KW"/>
</dbReference>
<keyword evidence="5" id="KW-1185">Reference proteome</keyword>
<dbReference type="InterPro" id="IPR013083">
    <property type="entry name" value="Znf_RING/FYVE/PHD"/>
</dbReference>
<sequence length="256" mass="29651">MSASRGLKANELGSLGSLQRNLRWVQPNAHSWSMKSKLQQNRKAIDDRTLCAICLEIMDAASEELEFCQTCGQSNHDKCIKRWLENHDGCPACRNIFTLRLDMRTLQEPEFDTDAFNVYFQWLYTDKLTLNTDPDRDPKEPLSQLASADTLGEKVQDKRFCQAVACKFLSVWFDADDSVDLRSMFGSIYNNTAVGCRLRNCIIDVTCLINDARIFNGDMPYEFLREYAKRMCQERPKSWAEVREMYFGDFKPEDLE</sequence>
<name>A0A6A5ZS95_9PLEO</name>
<dbReference type="OrthoDB" id="2122982at2759"/>
<evidence type="ECO:0000313" key="5">
    <source>
        <dbReference type="Proteomes" id="UP000799770"/>
    </source>
</evidence>
<dbReference type="Gene3D" id="3.30.40.10">
    <property type="entry name" value="Zinc/RING finger domain, C3HC4 (zinc finger)"/>
    <property type="match status" value="1"/>
</dbReference>
<protein>
    <recommendedName>
        <fullName evidence="6">RING-type domain-containing protein</fullName>
    </recommendedName>
</protein>
<dbReference type="InterPro" id="IPR039903">
    <property type="entry name" value="Zswim2"/>
</dbReference>
<dbReference type="Proteomes" id="UP000799770">
    <property type="component" value="Unassembled WGS sequence"/>
</dbReference>
<accession>A0A6A5ZS95</accession>
<evidence type="ECO:0000259" key="2">
    <source>
        <dbReference type="PROSITE" id="PS50081"/>
    </source>
</evidence>
<dbReference type="PROSITE" id="PS50089">
    <property type="entry name" value="ZF_RING_2"/>
    <property type="match status" value="1"/>
</dbReference>
<evidence type="ECO:0008006" key="6">
    <source>
        <dbReference type="Google" id="ProtNLM"/>
    </source>
</evidence>
<dbReference type="GO" id="GO:0061630">
    <property type="term" value="F:ubiquitin protein ligase activity"/>
    <property type="evidence" value="ECO:0007669"/>
    <property type="project" value="InterPro"/>
</dbReference>
<organism evidence="4 5">
    <name type="scientific">Lophiotrema nucula</name>
    <dbReference type="NCBI Taxonomy" id="690887"/>
    <lineage>
        <taxon>Eukaryota</taxon>
        <taxon>Fungi</taxon>
        <taxon>Dikarya</taxon>
        <taxon>Ascomycota</taxon>
        <taxon>Pezizomycotina</taxon>
        <taxon>Dothideomycetes</taxon>
        <taxon>Pleosporomycetidae</taxon>
        <taxon>Pleosporales</taxon>
        <taxon>Lophiotremataceae</taxon>
        <taxon>Lophiotrema</taxon>
    </lineage>
</organism>
<dbReference type="InterPro" id="IPR001841">
    <property type="entry name" value="Znf_RING"/>
</dbReference>
<proteinExistence type="predicted"/>
<reference evidence="4" key="1">
    <citation type="journal article" date="2020" name="Stud. Mycol.">
        <title>101 Dothideomycetes genomes: a test case for predicting lifestyles and emergence of pathogens.</title>
        <authorList>
            <person name="Haridas S."/>
            <person name="Albert R."/>
            <person name="Binder M."/>
            <person name="Bloem J."/>
            <person name="Labutti K."/>
            <person name="Salamov A."/>
            <person name="Andreopoulos B."/>
            <person name="Baker S."/>
            <person name="Barry K."/>
            <person name="Bills G."/>
            <person name="Bluhm B."/>
            <person name="Cannon C."/>
            <person name="Castanera R."/>
            <person name="Culley D."/>
            <person name="Daum C."/>
            <person name="Ezra D."/>
            <person name="Gonzalez J."/>
            <person name="Henrissat B."/>
            <person name="Kuo A."/>
            <person name="Liang C."/>
            <person name="Lipzen A."/>
            <person name="Lutzoni F."/>
            <person name="Magnuson J."/>
            <person name="Mondo S."/>
            <person name="Nolan M."/>
            <person name="Ohm R."/>
            <person name="Pangilinan J."/>
            <person name="Park H.-J."/>
            <person name="Ramirez L."/>
            <person name="Alfaro M."/>
            <person name="Sun H."/>
            <person name="Tritt A."/>
            <person name="Yoshinaga Y."/>
            <person name="Zwiers L.-H."/>
            <person name="Turgeon B."/>
            <person name="Goodwin S."/>
            <person name="Spatafora J."/>
            <person name="Crous P."/>
            <person name="Grigoriev I."/>
        </authorList>
    </citation>
    <scope>NUCLEOTIDE SEQUENCE</scope>
    <source>
        <strain evidence="4">CBS 627.86</strain>
    </source>
</reference>
<dbReference type="PANTHER" id="PTHR21540">
    <property type="entry name" value="RING FINGER AND SWIM DOMAIN-CONTAINING PROTEIN 2"/>
    <property type="match status" value="1"/>
</dbReference>
<dbReference type="EMBL" id="ML977311">
    <property type="protein sequence ID" value="KAF2122126.1"/>
    <property type="molecule type" value="Genomic_DNA"/>
</dbReference>
<keyword evidence="1" id="KW-0479">Metal-binding</keyword>
<dbReference type="PROSITE" id="PS50081">
    <property type="entry name" value="ZF_DAG_PE_2"/>
    <property type="match status" value="1"/>
</dbReference>
<evidence type="ECO:0000256" key="1">
    <source>
        <dbReference type="PROSITE-ProRule" id="PRU00175"/>
    </source>
</evidence>
<dbReference type="AlphaFoldDB" id="A0A6A5ZS95"/>
<evidence type="ECO:0000259" key="3">
    <source>
        <dbReference type="PROSITE" id="PS50089"/>
    </source>
</evidence>
<dbReference type="Pfam" id="PF13639">
    <property type="entry name" value="zf-RING_2"/>
    <property type="match status" value="1"/>
</dbReference>
<keyword evidence="1" id="KW-0863">Zinc-finger</keyword>
<dbReference type="SUPFAM" id="SSF57850">
    <property type="entry name" value="RING/U-box"/>
    <property type="match status" value="1"/>
</dbReference>
<dbReference type="InterPro" id="IPR002219">
    <property type="entry name" value="PKC_DAG/PE"/>
</dbReference>
<gene>
    <name evidence="4" type="ORF">BDV96DRAFT_594052</name>
</gene>
<feature type="domain" description="RING-type" evidence="3">
    <location>
        <begin position="51"/>
        <end position="94"/>
    </location>
</feature>
<feature type="domain" description="Phorbol-ester/DAG-type" evidence="2">
    <location>
        <begin position="29"/>
        <end position="90"/>
    </location>
</feature>
<keyword evidence="1" id="KW-0862">Zinc</keyword>